<dbReference type="FunFam" id="2.60.120.1440:FF:000001">
    <property type="entry name" value="Putative anti-sigma factor"/>
    <property type="match status" value="1"/>
</dbReference>
<keyword evidence="1" id="KW-0812">Transmembrane</keyword>
<dbReference type="InterPro" id="IPR012373">
    <property type="entry name" value="Ferrdict_sens_TM"/>
</dbReference>
<feature type="domain" description="Protein FecR C-terminal" evidence="3">
    <location>
        <begin position="309"/>
        <end position="378"/>
    </location>
</feature>
<dbReference type="InterPro" id="IPR032508">
    <property type="entry name" value="FecR_C"/>
</dbReference>
<dbReference type="PANTHER" id="PTHR30273">
    <property type="entry name" value="PERIPLASMIC SIGNAL SENSOR AND SIGMA FACTOR ACTIVATOR FECR-RELATED"/>
    <property type="match status" value="1"/>
</dbReference>
<dbReference type="InterPro" id="IPR006860">
    <property type="entry name" value="FecR"/>
</dbReference>
<dbReference type="OrthoDB" id="1099963at2"/>
<keyword evidence="1" id="KW-0472">Membrane</keyword>
<dbReference type="Gene3D" id="3.55.50.30">
    <property type="match status" value="1"/>
</dbReference>
<evidence type="ECO:0000259" key="3">
    <source>
        <dbReference type="Pfam" id="PF16344"/>
    </source>
</evidence>
<comment type="caution">
    <text evidence="4">The sequence shown here is derived from an EMBL/GenBank/DDBJ whole genome shotgun (WGS) entry which is preliminary data.</text>
</comment>
<dbReference type="Pfam" id="PF04773">
    <property type="entry name" value="FecR"/>
    <property type="match status" value="1"/>
</dbReference>
<dbReference type="STRING" id="1150600.ADIARSV_4191"/>
<dbReference type="GO" id="GO:0016989">
    <property type="term" value="F:sigma factor antagonist activity"/>
    <property type="evidence" value="ECO:0007669"/>
    <property type="project" value="TreeGrafter"/>
</dbReference>
<reference evidence="4 5" key="1">
    <citation type="journal article" date="2013" name="Genome Announc.">
        <title>Draft Genome Sequence of Arcticibacter svalbardensis Strain MN12-7T, a Member of the Family Sphingobacteriaceae Isolated from an Arctic Soil Sample.</title>
        <authorList>
            <person name="Shivaji S."/>
            <person name="Ara S."/>
            <person name="Prasad S."/>
            <person name="Manasa B.P."/>
            <person name="Begum Z."/>
            <person name="Singh A."/>
            <person name="Kumar Pinnaka A."/>
        </authorList>
    </citation>
    <scope>NUCLEOTIDE SEQUENCE [LARGE SCALE GENOMIC DNA]</scope>
    <source>
        <strain evidence="4 5">MN12-7</strain>
    </source>
</reference>
<evidence type="ECO:0000313" key="4">
    <source>
        <dbReference type="EMBL" id="EOR92679.1"/>
    </source>
</evidence>
<evidence type="ECO:0000256" key="1">
    <source>
        <dbReference type="SAM" id="Phobius"/>
    </source>
</evidence>
<dbReference type="Gene3D" id="2.60.120.1440">
    <property type="match status" value="1"/>
</dbReference>
<dbReference type="PIRSF" id="PIRSF018266">
    <property type="entry name" value="FecR"/>
    <property type="match status" value="1"/>
</dbReference>
<dbReference type="eggNOG" id="COG3712">
    <property type="taxonomic scope" value="Bacteria"/>
</dbReference>
<keyword evidence="1" id="KW-1133">Transmembrane helix</keyword>
<dbReference type="Pfam" id="PF16344">
    <property type="entry name" value="FecR_C"/>
    <property type="match status" value="1"/>
</dbReference>
<sequence>MQDQDAKTLLSKFQAGTCTDEEKAIIENWIMFGHVTEFDLSNKEIVADLAEIRRGLPLKERNKVIGMWPKIAAAASVLLIISVALLLHTNNKTVHQKQIVKVLNKPKEVIVPGSNKAFITLADGSKISLTDASSGRIAKENGVQIIKTSDGKLIYTISETEHSAKIIAYNTITTPRGGQYQIVLPDGTHVWLNAATSLKYPTSFIGKERKVELNGEAYFEVAPNKSMPFKVQTRNQEVEVLGTHFNVNSYADENETKTTLLEGSIRVFQNSTQLTRVLRPGQQSIIMANASVIIRNGDLEETMAWKNEKFVFNDQSLAVIMRQISRWYDVDVEFAGNKAVNKAFGGTISRFKSINQVLEILELTGSVRFKVEGRRVIVMN</sequence>
<dbReference type="EMBL" id="AQPN01000145">
    <property type="protein sequence ID" value="EOR92679.1"/>
    <property type="molecule type" value="Genomic_DNA"/>
</dbReference>
<dbReference type="Proteomes" id="UP000014174">
    <property type="component" value="Unassembled WGS sequence"/>
</dbReference>
<dbReference type="PATRIC" id="fig|1150600.3.peg.4148"/>
<organism evidence="4 5">
    <name type="scientific">Arcticibacter svalbardensis MN12-7</name>
    <dbReference type="NCBI Taxonomy" id="1150600"/>
    <lineage>
        <taxon>Bacteria</taxon>
        <taxon>Pseudomonadati</taxon>
        <taxon>Bacteroidota</taxon>
        <taxon>Sphingobacteriia</taxon>
        <taxon>Sphingobacteriales</taxon>
        <taxon>Sphingobacteriaceae</taxon>
        <taxon>Arcticibacter</taxon>
    </lineage>
</organism>
<gene>
    <name evidence="4" type="ORF">ADIARSV_4191</name>
</gene>
<feature type="transmembrane region" description="Helical" evidence="1">
    <location>
        <begin position="67"/>
        <end position="87"/>
    </location>
</feature>
<feature type="domain" description="FecR protein" evidence="2">
    <location>
        <begin position="171"/>
        <end position="266"/>
    </location>
</feature>
<accession>R9GUV1</accession>
<evidence type="ECO:0000259" key="2">
    <source>
        <dbReference type="Pfam" id="PF04773"/>
    </source>
</evidence>
<proteinExistence type="predicted"/>
<dbReference type="AlphaFoldDB" id="R9GUV1"/>
<name>R9GUV1_9SPHI</name>
<keyword evidence="5" id="KW-1185">Reference proteome</keyword>
<evidence type="ECO:0000313" key="5">
    <source>
        <dbReference type="Proteomes" id="UP000014174"/>
    </source>
</evidence>
<dbReference type="PANTHER" id="PTHR30273:SF2">
    <property type="entry name" value="PROTEIN FECR"/>
    <property type="match status" value="1"/>
</dbReference>
<dbReference type="RefSeq" id="WP_016197409.1">
    <property type="nucleotide sequence ID" value="NZ_AQPN01000145.1"/>
</dbReference>
<protein>
    <submittedName>
        <fullName evidence="4">Putative anti-sigma factor</fullName>
    </submittedName>
</protein>